<proteinExistence type="predicted"/>
<protein>
    <submittedName>
        <fullName evidence="1">Uncharacterized protein</fullName>
    </submittedName>
</protein>
<dbReference type="EMBL" id="GBRH01250997">
    <property type="protein sequence ID" value="JAD46898.1"/>
    <property type="molecule type" value="Transcribed_RNA"/>
</dbReference>
<reference evidence="1" key="2">
    <citation type="journal article" date="2015" name="Data Brief">
        <title>Shoot transcriptome of the giant reed, Arundo donax.</title>
        <authorList>
            <person name="Barrero R.A."/>
            <person name="Guerrero F.D."/>
            <person name="Moolhuijzen P."/>
            <person name="Goolsby J.A."/>
            <person name="Tidwell J."/>
            <person name="Bellgard S.E."/>
            <person name="Bellgard M.I."/>
        </authorList>
    </citation>
    <scope>NUCLEOTIDE SEQUENCE</scope>
    <source>
        <tissue evidence="1">Shoot tissue taken approximately 20 cm above the soil surface</tissue>
    </source>
</reference>
<evidence type="ECO:0000313" key="1">
    <source>
        <dbReference type="EMBL" id="JAD46898.1"/>
    </source>
</evidence>
<reference evidence="1" key="1">
    <citation type="submission" date="2014-09" db="EMBL/GenBank/DDBJ databases">
        <authorList>
            <person name="Magalhaes I.L.F."/>
            <person name="Oliveira U."/>
            <person name="Santos F.R."/>
            <person name="Vidigal T.H.D.A."/>
            <person name="Brescovit A.D."/>
            <person name="Santos A.J."/>
        </authorList>
    </citation>
    <scope>NUCLEOTIDE SEQUENCE</scope>
    <source>
        <tissue evidence="1">Shoot tissue taken approximately 20 cm above the soil surface</tissue>
    </source>
</reference>
<organism evidence="1">
    <name type="scientific">Arundo donax</name>
    <name type="common">Giant reed</name>
    <name type="synonym">Donax arundinaceus</name>
    <dbReference type="NCBI Taxonomy" id="35708"/>
    <lineage>
        <taxon>Eukaryota</taxon>
        <taxon>Viridiplantae</taxon>
        <taxon>Streptophyta</taxon>
        <taxon>Embryophyta</taxon>
        <taxon>Tracheophyta</taxon>
        <taxon>Spermatophyta</taxon>
        <taxon>Magnoliopsida</taxon>
        <taxon>Liliopsida</taxon>
        <taxon>Poales</taxon>
        <taxon>Poaceae</taxon>
        <taxon>PACMAD clade</taxon>
        <taxon>Arundinoideae</taxon>
        <taxon>Arundineae</taxon>
        <taxon>Arundo</taxon>
    </lineage>
</organism>
<dbReference type="AlphaFoldDB" id="A0A0A9AAB9"/>
<name>A0A0A9AAB9_ARUDO</name>
<sequence length="33" mass="3667">MKVNLALVAGEGMAAHQRRGQWISCGGKEKKRR</sequence>
<accession>A0A0A9AAB9</accession>